<dbReference type="STRING" id="7739.C3ZBC1"/>
<dbReference type="PANTHER" id="PTHR43591:SF101">
    <property type="entry name" value="METHYLTRANSFERASE-LIKE PROTEIN 27"/>
    <property type="match status" value="1"/>
</dbReference>
<keyword evidence="1" id="KW-0472">Membrane</keyword>
<accession>C3ZBC1</accession>
<reference evidence="3" key="1">
    <citation type="journal article" date="2008" name="Nature">
        <title>The amphioxus genome and the evolution of the chordate karyotype.</title>
        <authorList>
            <consortium name="US DOE Joint Genome Institute (JGI-PGF)"/>
            <person name="Putnam N.H."/>
            <person name="Butts T."/>
            <person name="Ferrier D.E.K."/>
            <person name="Furlong R.F."/>
            <person name="Hellsten U."/>
            <person name="Kawashima T."/>
            <person name="Robinson-Rechavi M."/>
            <person name="Shoguchi E."/>
            <person name="Terry A."/>
            <person name="Yu J.-K."/>
            <person name="Benito-Gutierrez E.L."/>
            <person name="Dubchak I."/>
            <person name="Garcia-Fernandez J."/>
            <person name="Gibson-Brown J.J."/>
            <person name="Grigoriev I.V."/>
            <person name="Horton A.C."/>
            <person name="de Jong P.J."/>
            <person name="Jurka J."/>
            <person name="Kapitonov V.V."/>
            <person name="Kohara Y."/>
            <person name="Kuroki Y."/>
            <person name="Lindquist E."/>
            <person name="Lucas S."/>
            <person name="Osoegawa K."/>
            <person name="Pennacchio L.A."/>
            <person name="Salamov A.A."/>
            <person name="Satou Y."/>
            <person name="Sauka-Spengler T."/>
            <person name="Schmutz J."/>
            <person name="Shin-I T."/>
            <person name="Toyoda A."/>
            <person name="Bronner-Fraser M."/>
            <person name="Fujiyama A."/>
            <person name="Holland L.Z."/>
            <person name="Holland P.W.H."/>
            <person name="Satoh N."/>
            <person name="Rokhsar D.S."/>
        </authorList>
    </citation>
    <scope>NUCLEOTIDE SEQUENCE [LARGE SCALE GENOMIC DNA]</scope>
    <source>
        <strain evidence="3">S238N-H82</strain>
        <tissue evidence="3">Testes</tissue>
    </source>
</reference>
<organism>
    <name type="scientific">Branchiostoma floridae</name>
    <name type="common">Florida lancelet</name>
    <name type="synonym">Amphioxus</name>
    <dbReference type="NCBI Taxonomy" id="7739"/>
    <lineage>
        <taxon>Eukaryota</taxon>
        <taxon>Metazoa</taxon>
        <taxon>Chordata</taxon>
        <taxon>Cephalochordata</taxon>
        <taxon>Leptocardii</taxon>
        <taxon>Amphioxiformes</taxon>
        <taxon>Branchiostomatidae</taxon>
        <taxon>Branchiostoma</taxon>
    </lineage>
</organism>
<feature type="transmembrane region" description="Helical" evidence="1">
    <location>
        <begin position="73"/>
        <end position="95"/>
    </location>
</feature>
<feature type="domain" description="Methyltransferase type 11" evidence="2">
    <location>
        <begin position="106"/>
        <end position="195"/>
    </location>
</feature>
<dbReference type="Pfam" id="PF08241">
    <property type="entry name" value="Methyltransf_11"/>
    <property type="match status" value="1"/>
</dbReference>
<evidence type="ECO:0000259" key="2">
    <source>
        <dbReference type="Pfam" id="PF08241"/>
    </source>
</evidence>
<dbReference type="SUPFAM" id="SSF53335">
    <property type="entry name" value="S-adenosyl-L-methionine-dependent methyltransferases"/>
    <property type="match status" value="1"/>
</dbReference>
<dbReference type="InterPro" id="IPR029063">
    <property type="entry name" value="SAM-dependent_MTases_sf"/>
</dbReference>
<sequence>QPNMSTYHISDSKLDPETTAKHYDSWAGQYDEETVTRLHYTGHNVCADAVAKSLGGSDRGKARILDVAAGTGLWLVAGWLVGWLAGCCLSGWLAGWLAGRLAGWLAGWLSGWLLVQLGFTDIDGVDGSQDMLNLAERKQIYKRLICDLVGPNRLDIENDTYDAIACCGSFAPSHLKEDCLPELIRVVKPGGYIVITFREEYLHTVEDYKDKLEPTMARLQDEGLWERVSRETFPKFYEDKDGITFVYKVL</sequence>
<keyword evidence="1" id="KW-0812">Transmembrane</keyword>
<protein>
    <recommendedName>
        <fullName evidence="2">Methyltransferase type 11 domain-containing protein</fullName>
    </recommendedName>
</protein>
<feature type="non-terminal residue" evidence="3">
    <location>
        <position position="1"/>
    </location>
</feature>
<dbReference type="CDD" id="cd02440">
    <property type="entry name" value="AdoMet_MTases"/>
    <property type="match status" value="1"/>
</dbReference>
<dbReference type="GO" id="GO:0008757">
    <property type="term" value="F:S-adenosylmethionine-dependent methyltransferase activity"/>
    <property type="evidence" value="ECO:0007669"/>
    <property type="project" value="InterPro"/>
</dbReference>
<name>C3ZBC1_BRAFL</name>
<dbReference type="EMBL" id="GG666603">
    <property type="protein sequence ID" value="EEN50158.1"/>
    <property type="molecule type" value="Genomic_DNA"/>
</dbReference>
<dbReference type="InterPro" id="IPR013216">
    <property type="entry name" value="Methyltransf_11"/>
</dbReference>
<dbReference type="Gene3D" id="3.40.50.150">
    <property type="entry name" value="Vaccinia Virus protein VP39"/>
    <property type="match status" value="2"/>
</dbReference>
<gene>
    <name evidence="3" type="ORF">BRAFLDRAFT_73568</name>
</gene>
<proteinExistence type="predicted"/>
<evidence type="ECO:0000313" key="3">
    <source>
        <dbReference type="EMBL" id="EEN50158.1"/>
    </source>
</evidence>
<dbReference type="AlphaFoldDB" id="C3ZBC1"/>
<dbReference type="PANTHER" id="PTHR43591">
    <property type="entry name" value="METHYLTRANSFERASE"/>
    <property type="match status" value="1"/>
</dbReference>
<keyword evidence="1" id="KW-1133">Transmembrane helix</keyword>
<evidence type="ECO:0000256" key="1">
    <source>
        <dbReference type="SAM" id="Phobius"/>
    </source>
</evidence>
<dbReference type="InParanoid" id="C3ZBC1"/>
<dbReference type="eggNOG" id="KOG1541">
    <property type="taxonomic scope" value="Eukaryota"/>
</dbReference>